<organism evidence="1 2">
    <name type="scientific">Cichorium intybus</name>
    <name type="common">Chicory</name>
    <dbReference type="NCBI Taxonomy" id="13427"/>
    <lineage>
        <taxon>Eukaryota</taxon>
        <taxon>Viridiplantae</taxon>
        <taxon>Streptophyta</taxon>
        <taxon>Embryophyta</taxon>
        <taxon>Tracheophyta</taxon>
        <taxon>Spermatophyta</taxon>
        <taxon>Magnoliopsida</taxon>
        <taxon>eudicotyledons</taxon>
        <taxon>Gunneridae</taxon>
        <taxon>Pentapetalae</taxon>
        <taxon>asterids</taxon>
        <taxon>campanulids</taxon>
        <taxon>Asterales</taxon>
        <taxon>Asteraceae</taxon>
        <taxon>Cichorioideae</taxon>
        <taxon>Cichorieae</taxon>
        <taxon>Cichoriinae</taxon>
        <taxon>Cichorium</taxon>
    </lineage>
</organism>
<name>A0ACB9DYF9_CICIN</name>
<accession>A0ACB9DYF9</accession>
<dbReference type="EMBL" id="CM042012">
    <property type="protein sequence ID" value="KAI3751669.1"/>
    <property type="molecule type" value="Genomic_DNA"/>
</dbReference>
<dbReference type="Proteomes" id="UP001055811">
    <property type="component" value="Linkage Group LG04"/>
</dbReference>
<evidence type="ECO:0000313" key="2">
    <source>
        <dbReference type="Proteomes" id="UP001055811"/>
    </source>
</evidence>
<protein>
    <submittedName>
        <fullName evidence="1">Uncharacterized protein</fullName>
    </submittedName>
</protein>
<proteinExistence type="predicted"/>
<evidence type="ECO:0000313" key="1">
    <source>
        <dbReference type="EMBL" id="KAI3751669.1"/>
    </source>
</evidence>
<reference evidence="2" key="1">
    <citation type="journal article" date="2022" name="Mol. Ecol. Resour.">
        <title>The genomes of chicory, endive, great burdock and yacon provide insights into Asteraceae palaeo-polyploidization history and plant inulin production.</title>
        <authorList>
            <person name="Fan W."/>
            <person name="Wang S."/>
            <person name="Wang H."/>
            <person name="Wang A."/>
            <person name="Jiang F."/>
            <person name="Liu H."/>
            <person name="Zhao H."/>
            <person name="Xu D."/>
            <person name="Zhang Y."/>
        </authorList>
    </citation>
    <scope>NUCLEOTIDE SEQUENCE [LARGE SCALE GENOMIC DNA]</scope>
    <source>
        <strain evidence="2">cv. Punajuju</strain>
    </source>
</reference>
<gene>
    <name evidence="1" type="ORF">L2E82_22760</name>
</gene>
<sequence>MCSPEYRSVDYNHRGSLETRKYCACGAIGNGRRSEAVTTVATEGRHRRRVAIEAVGSGGGRTDSSNRLLWSRRERRKCGGERTPVIYIVGNRHDRRGRWSSRRYVKVKKETLIGLYIFFRKMGQPILNY</sequence>
<reference evidence="1 2" key="2">
    <citation type="journal article" date="2022" name="Mol. Ecol. Resour.">
        <title>The genomes of chicory, endive, great burdock and yacon provide insights into Asteraceae paleo-polyploidization history and plant inulin production.</title>
        <authorList>
            <person name="Fan W."/>
            <person name="Wang S."/>
            <person name="Wang H."/>
            <person name="Wang A."/>
            <person name="Jiang F."/>
            <person name="Liu H."/>
            <person name="Zhao H."/>
            <person name="Xu D."/>
            <person name="Zhang Y."/>
        </authorList>
    </citation>
    <scope>NUCLEOTIDE SEQUENCE [LARGE SCALE GENOMIC DNA]</scope>
    <source>
        <strain evidence="2">cv. Punajuju</strain>
        <tissue evidence="1">Leaves</tissue>
    </source>
</reference>
<comment type="caution">
    <text evidence="1">The sequence shown here is derived from an EMBL/GenBank/DDBJ whole genome shotgun (WGS) entry which is preliminary data.</text>
</comment>
<keyword evidence="2" id="KW-1185">Reference proteome</keyword>